<evidence type="ECO:0000313" key="1">
    <source>
        <dbReference type="EMBL" id="MCG9027245.1"/>
    </source>
</evidence>
<dbReference type="Proteomes" id="UP001200247">
    <property type="component" value="Unassembled WGS sequence"/>
</dbReference>
<comment type="caution">
    <text evidence="1">The sequence shown here is derived from an EMBL/GenBank/DDBJ whole genome shotgun (WGS) entry which is preliminary data.</text>
</comment>
<dbReference type="InterPro" id="IPR036619">
    <property type="entry name" value="NinB_sf"/>
</dbReference>
<organism evidence="1 2">
    <name type="scientific">Laribacter hongkongensis</name>
    <dbReference type="NCBI Taxonomy" id="168471"/>
    <lineage>
        <taxon>Bacteria</taxon>
        <taxon>Pseudomonadati</taxon>
        <taxon>Pseudomonadota</taxon>
        <taxon>Betaproteobacteria</taxon>
        <taxon>Neisseriales</taxon>
        <taxon>Aquaspirillaceae</taxon>
        <taxon>Laribacter</taxon>
    </lineage>
</organism>
<gene>
    <name evidence="1" type="ORF">LH440_15345</name>
</gene>
<dbReference type="Gene3D" id="1.10.3790.10">
    <property type="entry name" value="NinB"/>
    <property type="match status" value="1"/>
</dbReference>
<protein>
    <submittedName>
        <fullName evidence="1">Recombination protein NinB</fullName>
    </submittedName>
</protein>
<dbReference type="AlphaFoldDB" id="A0ABD4SU30"/>
<dbReference type="SUPFAM" id="SSF103370">
    <property type="entry name" value="NinB"/>
    <property type="match status" value="1"/>
</dbReference>
<evidence type="ECO:0000313" key="2">
    <source>
        <dbReference type="Proteomes" id="UP001200247"/>
    </source>
</evidence>
<dbReference type="InterPro" id="IPR008711">
    <property type="entry name" value="Recombinase_NinB"/>
</dbReference>
<name>A0ABD4SU30_9NEIS</name>
<dbReference type="EMBL" id="JAJAXM010000045">
    <property type="protein sequence ID" value="MCG9027245.1"/>
    <property type="molecule type" value="Genomic_DNA"/>
</dbReference>
<proteinExistence type="predicted"/>
<dbReference type="Pfam" id="PF05772">
    <property type="entry name" value="NinB"/>
    <property type="match status" value="1"/>
</dbReference>
<dbReference type="RefSeq" id="WP_239894585.1">
    <property type="nucleotide sequence ID" value="NZ_JAJAXM010000045.1"/>
</dbReference>
<accession>A0ABD4SU30</accession>
<reference evidence="1 2" key="1">
    <citation type="submission" date="2021-10" db="EMBL/GenBank/DDBJ databases">
        <title>Whole-genome sequencing analysis of Laribacter hongkongensis: virulence gene profiles, carbohydrate-active enzyme prediction, and antimicrobial resistance characterization.</title>
        <authorList>
            <person name="Yuan P."/>
            <person name="Zhan Y."/>
            <person name="Chen D."/>
        </authorList>
    </citation>
    <scope>NUCLEOTIDE SEQUENCE [LARGE SCALE GENOMIC DNA]</scope>
    <source>
        <strain evidence="1 2">W67</strain>
    </source>
</reference>
<sequence length="169" mass="18822">MSQHQFYIPKPAAVREQMTRAYRTACELADSGEALEVTVRTRSLRSAQANALMWVRLGELEEQTDWHGIRLTAEEWKDLLSAGLVVSKVVPNIDGTGFVIVGQRTSKMSVKQMNELIVLIEAFGADRGVRFSADPRHCENARSERQIGRGVTVEGEYTEVAQGKCREAA</sequence>